<evidence type="ECO:0000256" key="2">
    <source>
        <dbReference type="ARBA" id="ARBA00023125"/>
    </source>
</evidence>
<reference evidence="5" key="2">
    <citation type="journal article" date="2018" name="ISME J.">
        <title>A dynamic microbial community with high functional redundancy inhabits the cold, oxic subseafloor aquifer.</title>
        <authorList>
            <person name="Tully B.J."/>
            <person name="Wheat C.G."/>
            <person name="Glazer B.T."/>
            <person name="Huber J.A."/>
        </authorList>
    </citation>
    <scope>NUCLEOTIDE SEQUENCE</scope>
    <source>
        <strain evidence="5">NORP83</strain>
    </source>
</reference>
<dbReference type="InterPro" id="IPR010982">
    <property type="entry name" value="Lambda_DNA-bd_dom_sf"/>
</dbReference>
<dbReference type="PANTHER" id="PTHR46797:SF23">
    <property type="entry name" value="HTH-TYPE TRANSCRIPTIONAL REGULATOR SUTR"/>
    <property type="match status" value="1"/>
</dbReference>
<feature type="domain" description="HTH cro/C1-type" evidence="4">
    <location>
        <begin position="1"/>
        <end position="31"/>
    </location>
</feature>
<dbReference type="InterPro" id="IPR014710">
    <property type="entry name" value="RmlC-like_jellyroll"/>
</dbReference>
<dbReference type="Gene3D" id="1.10.260.40">
    <property type="entry name" value="lambda repressor-like DNA-binding domains"/>
    <property type="match status" value="1"/>
</dbReference>
<dbReference type="InterPro" id="IPR011051">
    <property type="entry name" value="RmlC_Cupin_sf"/>
</dbReference>
<evidence type="ECO:0000259" key="4">
    <source>
        <dbReference type="PROSITE" id="PS50943"/>
    </source>
</evidence>
<evidence type="ECO:0000313" key="5">
    <source>
        <dbReference type="EMBL" id="PCI96743.1"/>
    </source>
</evidence>
<dbReference type="GO" id="GO:0003677">
    <property type="term" value="F:DNA binding"/>
    <property type="evidence" value="ECO:0007669"/>
    <property type="project" value="UniProtKB-KW"/>
</dbReference>
<dbReference type="PROSITE" id="PS50943">
    <property type="entry name" value="HTH_CROC1"/>
    <property type="match status" value="1"/>
</dbReference>
<dbReference type="GO" id="GO:0003700">
    <property type="term" value="F:DNA-binding transcription factor activity"/>
    <property type="evidence" value="ECO:0007669"/>
    <property type="project" value="TreeGrafter"/>
</dbReference>
<evidence type="ECO:0000256" key="1">
    <source>
        <dbReference type="ARBA" id="ARBA00023015"/>
    </source>
</evidence>
<dbReference type="PANTHER" id="PTHR46797">
    <property type="entry name" value="HTH-TYPE TRANSCRIPTIONAL REGULATOR"/>
    <property type="match status" value="1"/>
</dbReference>
<accession>A0A2A4YPJ3</accession>
<dbReference type="SUPFAM" id="SSF51182">
    <property type="entry name" value="RmlC-like cupins"/>
    <property type="match status" value="1"/>
</dbReference>
<dbReference type="Pfam" id="PF07883">
    <property type="entry name" value="Cupin_2"/>
    <property type="match status" value="1"/>
</dbReference>
<comment type="caution">
    <text evidence="5">The sequence shown here is derived from an EMBL/GenBank/DDBJ whole genome shotgun (WGS) entry which is preliminary data.</text>
</comment>
<dbReference type="InterPro" id="IPR050807">
    <property type="entry name" value="TransReg_Diox_bact_type"/>
</dbReference>
<keyword evidence="1" id="KW-0805">Transcription regulation</keyword>
<sequence length="139" mass="15624">MLGQIERGESSPTIATLWKIASGFHLPLTAFIEAPVSDGFMQFKNGIRFKTLFAYDPVLKSEMFSHYLEPQQSQLSAAHDKGVVEDIVVLTGEVEILAEGEWRHLKIGEALRFAADQPHGYRNPTNLPATFHNIMHYPD</sequence>
<keyword evidence="2" id="KW-0238">DNA-binding</keyword>
<dbReference type="EMBL" id="NVUS01000039">
    <property type="protein sequence ID" value="PCI96743.1"/>
    <property type="molecule type" value="Genomic_DNA"/>
</dbReference>
<dbReference type="InterPro" id="IPR001387">
    <property type="entry name" value="Cro/C1-type_HTH"/>
</dbReference>
<dbReference type="CDD" id="cd00093">
    <property type="entry name" value="HTH_XRE"/>
    <property type="match status" value="1"/>
</dbReference>
<name>A0A2A4YPJ3_9PROT</name>
<evidence type="ECO:0000256" key="3">
    <source>
        <dbReference type="ARBA" id="ARBA00023163"/>
    </source>
</evidence>
<dbReference type="AlphaFoldDB" id="A0A2A4YPJ3"/>
<gene>
    <name evidence="5" type="ORF">COB13_17085</name>
</gene>
<dbReference type="Gene3D" id="2.60.120.10">
    <property type="entry name" value="Jelly Rolls"/>
    <property type="match status" value="1"/>
</dbReference>
<dbReference type="CDD" id="cd02209">
    <property type="entry name" value="cupin_XRE_C"/>
    <property type="match status" value="1"/>
</dbReference>
<dbReference type="GO" id="GO:0005829">
    <property type="term" value="C:cytosol"/>
    <property type="evidence" value="ECO:0007669"/>
    <property type="project" value="TreeGrafter"/>
</dbReference>
<reference key="1">
    <citation type="submission" date="2017-08" db="EMBL/GenBank/DDBJ databases">
        <title>A dynamic microbial community with high functional redundancy inhabits the cold, oxic subseafloor aquifer.</title>
        <authorList>
            <person name="Tully B.J."/>
            <person name="Wheat C.G."/>
            <person name="Glazer B.T."/>
            <person name="Huber J.A."/>
        </authorList>
    </citation>
    <scope>NUCLEOTIDE SEQUENCE [LARGE SCALE GENOMIC DNA]</scope>
</reference>
<dbReference type="InterPro" id="IPR013096">
    <property type="entry name" value="Cupin_2"/>
</dbReference>
<organism evidence="5">
    <name type="scientific">OCS116 cluster bacterium</name>
    <dbReference type="NCBI Taxonomy" id="2030921"/>
    <lineage>
        <taxon>Bacteria</taxon>
        <taxon>Pseudomonadati</taxon>
        <taxon>Pseudomonadota</taxon>
        <taxon>Alphaproteobacteria</taxon>
        <taxon>OCS116 cluster</taxon>
    </lineage>
</organism>
<protein>
    <submittedName>
        <fullName evidence="5">XRE family transcriptional regulator</fullName>
    </submittedName>
</protein>
<proteinExistence type="predicted"/>
<keyword evidence="3" id="KW-0804">Transcription</keyword>